<proteinExistence type="inferred from homology"/>
<protein>
    <submittedName>
        <fullName evidence="2">Sugar kinase of the NBD/HSP70 family, may contain an N-terminal HTH domain</fullName>
    </submittedName>
</protein>
<gene>
    <name evidence="2" type="ORF">SAMN02745172_01755</name>
</gene>
<evidence type="ECO:0000256" key="1">
    <source>
        <dbReference type="ARBA" id="ARBA00006479"/>
    </source>
</evidence>
<dbReference type="Pfam" id="PF00480">
    <property type="entry name" value="ROK"/>
    <property type="match status" value="1"/>
</dbReference>
<dbReference type="InterPro" id="IPR043129">
    <property type="entry name" value="ATPase_NBD"/>
</dbReference>
<organism evidence="2 3">
    <name type="scientific">Pseudoxanthobacter soli DSM 19599</name>
    <dbReference type="NCBI Taxonomy" id="1123029"/>
    <lineage>
        <taxon>Bacteria</taxon>
        <taxon>Pseudomonadati</taxon>
        <taxon>Pseudomonadota</taxon>
        <taxon>Alphaproteobacteria</taxon>
        <taxon>Hyphomicrobiales</taxon>
        <taxon>Segnochrobactraceae</taxon>
        <taxon>Pseudoxanthobacter</taxon>
    </lineage>
</organism>
<dbReference type="Gene3D" id="3.30.420.40">
    <property type="match status" value="2"/>
</dbReference>
<dbReference type="EMBL" id="FRXO01000003">
    <property type="protein sequence ID" value="SHO64568.1"/>
    <property type="molecule type" value="Genomic_DNA"/>
</dbReference>
<dbReference type="InterPro" id="IPR049874">
    <property type="entry name" value="ROK_cs"/>
</dbReference>
<keyword evidence="2" id="KW-0808">Transferase</keyword>
<dbReference type="InterPro" id="IPR000600">
    <property type="entry name" value="ROK"/>
</dbReference>
<sequence length="332" mass="33520">MARRANHGRLGGRLDADAGPDEAAAIGVDIGGTNLRAARISSRGEILERLSERIVRDADTVVERIASLVSRLDRPGVRAIGIGVPGRVDAGRRQVLSGGYLDLSGAALAERIDAASGKPVVIDNDCNMALIGEIAVGAGVGRENVVMFTIGTGIGGAAVEEGRVVRGRRSAGQLGHITVNFAGEPCACGRHGCVETTSSGTALGRAVAAAGLPAGTDADGLFALAASGNAVAAGVLERWAAPLRAAIDSMVATFDPDLVLLGGGLGHAAYRAVSALPPPSEWYRCPVEPAALGDDAGVIGAGVSALVETYSSTLKRASRPGHATLDAETPLS</sequence>
<comment type="similarity">
    <text evidence="1">Belongs to the ROK (NagC/XylR) family.</text>
</comment>
<accession>A0A1M7ZI50</accession>
<keyword evidence="2" id="KW-0418">Kinase</keyword>
<dbReference type="PANTHER" id="PTHR18964:SF149">
    <property type="entry name" value="BIFUNCTIONAL UDP-N-ACETYLGLUCOSAMINE 2-EPIMERASE_N-ACETYLMANNOSAMINE KINASE"/>
    <property type="match status" value="1"/>
</dbReference>
<dbReference type="AlphaFoldDB" id="A0A1M7ZI50"/>
<dbReference type="SUPFAM" id="SSF53067">
    <property type="entry name" value="Actin-like ATPase domain"/>
    <property type="match status" value="1"/>
</dbReference>
<dbReference type="PROSITE" id="PS01125">
    <property type="entry name" value="ROK"/>
    <property type="match status" value="1"/>
</dbReference>
<dbReference type="PANTHER" id="PTHR18964">
    <property type="entry name" value="ROK (REPRESSOR, ORF, KINASE) FAMILY"/>
    <property type="match status" value="1"/>
</dbReference>
<dbReference type="GO" id="GO:0016301">
    <property type="term" value="F:kinase activity"/>
    <property type="evidence" value="ECO:0007669"/>
    <property type="project" value="UniProtKB-KW"/>
</dbReference>
<evidence type="ECO:0000313" key="3">
    <source>
        <dbReference type="Proteomes" id="UP000186406"/>
    </source>
</evidence>
<dbReference type="RefSeq" id="WP_342185875.1">
    <property type="nucleotide sequence ID" value="NZ_FRXO01000003.1"/>
</dbReference>
<keyword evidence="3" id="KW-1185">Reference proteome</keyword>
<name>A0A1M7ZI50_9HYPH</name>
<dbReference type="Proteomes" id="UP000186406">
    <property type="component" value="Unassembled WGS sequence"/>
</dbReference>
<evidence type="ECO:0000313" key="2">
    <source>
        <dbReference type="EMBL" id="SHO64568.1"/>
    </source>
</evidence>
<dbReference type="STRING" id="1123029.SAMN02745172_01755"/>
<reference evidence="2 3" key="1">
    <citation type="submission" date="2016-12" db="EMBL/GenBank/DDBJ databases">
        <authorList>
            <person name="Song W.-J."/>
            <person name="Kurnit D.M."/>
        </authorList>
    </citation>
    <scope>NUCLEOTIDE SEQUENCE [LARGE SCALE GENOMIC DNA]</scope>
    <source>
        <strain evidence="2 3">DSM 19599</strain>
    </source>
</reference>